<keyword evidence="2" id="KW-0129">CBS domain</keyword>
<dbReference type="PROSITE" id="PS51371">
    <property type="entry name" value="CBS"/>
    <property type="match status" value="2"/>
</dbReference>
<name>A0A1I5VHG2_9FIRM</name>
<dbReference type="Pfam" id="PF00571">
    <property type="entry name" value="CBS"/>
    <property type="match status" value="2"/>
</dbReference>
<dbReference type="InterPro" id="IPR046342">
    <property type="entry name" value="CBS_dom_sf"/>
</dbReference>
<dbReference type="NCBIfam" id="TIGR00254">
    <property type="entry name" value="GGDEF"/>
    <property type="match status" value="1"/>
</dbReference>
<evidence type="ECO:0000313" key="5">
    <source>
        <dbReference type="EMBL" id="SFQ06930.1"/>
    </source>
</evidence>
<dbReference type="InterPro" id="IPR043128">
    <property type="entry name" value="Rev_trsase/Diguanyl_cyclase"/>
</dbReference>
<dbReference type="PROSITE" id="PS50887">
    <property type="entry name" value="GGDEF"/>
    <property type="match status" value="1"/>
</dbReference>
<feature type="domain" description="GGDEF" evidence="3">
    <location>
        <begin position="144"/>
        <end position="278"/>
    </location>
</feature>
<evidence type="ECO:0000313" key="6">
    <source>
        <dbReference type="Proteomes" id="UP000198577"/>
    </source>
</evidence>
<dbReference type="SMART" id="SM00116">
    <property type="entry name" value="CBS"/>
    <property type="match status" value="2"/>
</dbReference>
<dbReference type="SUPFAM" id="SSF55073">
    <property type="entry name" value="Nucleotide cyclase"/>
    <property type="match status" value="1"/>
</dbReference>
<evidence type="ECO:0000259" key="3">
    <source>
        <dbReference type="PROSITE" id="PS50887"/>
    </source>
</evidence>
<dbReference type="SUPFAM" id="SSF54631">
    <property type="entry name" value="CBS-domain pair"/>
    <property type="match status" value="1"/>
</dbReference>
<feature type="domain" description="CBS" evidence="4">
    <location>
        <begin position="67"/>
        <end position="122"/>
    </location>
</feature>
<sequence length="286" mass="31968">MITTVSSIMEKDLITIESMDSVDNARQIMAQNRIGCLPVMENGRLVGIITTWDVISSHPNRLVADAMTAPPVYVEPTASLWEAKEKMDKYCIERLLVVEKGQLIGLITKTRLYFEIAKHFDILTQLNKKDYIIYEGVKLLRSGKEVSIIFIDIDGFGIIDKEYGHIFGDLILKEVSDLLKVKVPTDCFLCRYGGDEFAVLTPYKKERCIELAKELLDAISQHEYSIKVNITASAGISGGRREKGRFSGNYVDDIENLINLASLASTSAKRNKVPLVVAEGFIPSKT</sequence>
<dbReference type="Gene3D" id="3.30.70.270">
    <property type="match status" value="1"/>
</dbReference>
<dbReference type="InterPro" id="IPR029787">
    <property type="entry name" value="Nucleotide_cyclase"/>
</dbReference>
<keyword evidence="6" id="KW-1185">Reference proteome</keyword>
<dbReference type="Pfam" id="PF00990">
    <property type="entry name" value="GGDEF"/>
    <property type="match status" value="1"/>
</dbReference>
<dbReference type="SMART" id="SM00267">
    <property type="entry name" value="GGDEF"/>
    <property type="match status" value="1"/>
</dbReference>
<dbReference type="AlphaFoldDB" id="A0A1I5VHG2"/>
<organism evidence="5 6">
    <name type="scientific">Caldicoprobacter faecalis</name>
    <dbReference type="NCBI Taxonomy" id="937334"/>
    <lineage>
        <taxon>Bacteria</taxon>
        <taxon>Bacillati</taxon>
        <taxon>Bacillota</taxon>
        <taxon>Clostridia</taxon>
        <taxon>Caldicoprobacterales</taxon>
        <taxon>Caldicoprobacteraceae</taxon>
        <taxon>Caldicoprobacter</taxon>
    </lineage>
</organism>
<dbReference type="PANTHER" id="PTHR48108">
    <property type="entry name" value="CBS DOMAIN-CONTAINING PROTEIN CBSX2, CHLOROPLASTIC"/>
    <property type="match status" value="1"/>
</dbReference>
<accession>A0A1I5VHG2</accession>
<dbReference type="Proteomes" id="UP000198577">
    <property type="component" value="Unassembled WGS sequence"/>
</dbReference>
<feature type="domain" description="CBS" evidence="4">
    <location>
        <begin position="9"/>
        <end position="66"/>
    </location>
</feature>
<evidence type="ECO:0000259" key="4">
    <source>
        <dbReference type="PROSITE" id="PS51371"/>
    </source>
</evidence>
<protein>
    <submittedName>
        <fullName evidence="5">Diguanylate cyclase (GGDEF) domain-containing protein</fullName>
    </submittedName>
</protein>
<dbReference type="InterPro" id="IPR051462">
    <property type="entry name" value="CBS_domain-containing"/>
</dbReference>
<dbReference type="CDD" id="cd01949">
    <property type="entry name" value="GGDEF"/>
    <property type="match status" value="1"/>
</dbReference>
<reference evidence="5 6" key="1">
    <citation type="submission" date="2016-10" db="EMBL/GenBank/DDBJ databases">
        <authorList>
            <person name="de Groot N.N."/>
        </authorList>
    </citation>
    <scope>NUCLEOTIDE SEQUENCE [LARGE SCALE GENOMIC DNA]</scope>
    <source>
        <strain evidence="5 6">DSM 20678</strain>
    </source>
</reference>
<proteinExistence type="predicted"/>
<dbReference type="Gene3D" id="3.10.580.10">
    <property type="entry name" value="CBS-domain"/>
    <property type="match status" value="2"/>
</dbReference>
<dbReference type="InterPro" id="IPR000644">
    <property type="entry name" value="CBS_dom"/>
</dbReference>
<evidence type="ECO:0000256" key="1">
    <source>
        <dbReference type="ARBA" id="ARBA00022737"/>
    </source>
</evidence>
<keyword evidence="1" id="KW-0677">Repeat</keyword>
<dbReference type="EMBL" id="FOXR01000011">
    <property type="protein sequence ID" value="SFQ06930.1"/>
    <property type="molecule type" value="Genomic_DNA"/>
</dbReference>
<dbReference type="PANTHER" id="PTHR48108:SF33">
    <property type="entry name" value="METHYLATED PROTEIN MJ0556"/>
    <property type="match status" value="1"/>
</dbReference>
<evidence type="ECO:0000256" key="2">
    <source>
        <dbReference type="PROSITE-ProRule" id="PRU00703"/>
    </source>
</evidence>
<gene>
    <name evidence="5" type="ORF">SAMN05444406_11127</name>
</gene>
<dbReference type="OrthoDB" id="12905at2"/>
<dbReference type="InterPro" id="IPR000160">
    <property type="entry name" value="GGDEF_dom"/>
</dbReference>
<dbReference type="STRING" id="937334.SAMN05444406_11127"/>